<evidence type="ECO:0000313" key="2">
    <source>
        <dbReference type="Proteomes" id="UP000179270"/>
    </source>
</evidence>
<reference evidence="1 2" key="1">
    <citation type="journal article" date="2016" name="Nat. Commun.">
        <title>Thousands of microbial genomes shed light on interconnected biogeochemical processes in an aquifer system.</title>
        <authorList>
            <person name="Anantharaman K."/>
            <person name="Brown C.T."/>
            <person name="Hug L.A."/>
            <person name="Sharon I."/>
            <person name="Castelle C.J."/>
            <person name="Probst A.J."/>
            <person name="Thomas B.C."/>
            <person name="Singh A."/>
            <person name="Wilkins M.J."/>
            <person name="Karaoz U."/>
            <person name="Brodie E.L."/>
            <person name="Williams K.H."/>
            <person name="Hubbard S.S."/>
            <person name="Banfield J.F."/>
        </authorList>
    </citation>
    <scope>NUCLEOTIDE SEQUENCE [LARGE SCALE GENOMIC DNA]</scope>
</reference>
<accession>A0A1F7IHM0</accession>
<organism evidence="1 2">
    <name type="scientific">Candidatus Roizmanbacteria bacterium RIFCSPLOWO2_01_FULL_35_13</name>
    <dbReference type="NCBI Taxonomy" id="1802055"/>
    <lineage>
        <taxon>Bacteria</taxon>
        <taxon>Candidatus Roizmaniibacteriota</taxon>
    </lineage>
</organism>
<protein>
    <submittedName>
        <fullName evidence="1">Uncharacterized protein</fullName>
    </submittedName>
</protein>
<dbReference type="AlphaFoldDB" id="A0A1F7IHM0"/>
<evidence type="ECO:0000313" key="1">
    <source>
        <dbReference type="EMBL" id="OGK42848.1"/>
    </source>
</evidence>
<dbReference type="EMBL" id="MGAF01000004">
    <property type="protein sequence ID" value="OGK42848.1"/>
    <property type="molecule type" value="Genomic_DNA"/>
</dbReference>
<comment type="caution">
    <text evidence="1">The sequence shown here is derived from an EMBL/GenBank/DDBJ whole genome shotgun (WGS) entry which is preliminary data.</text>
</comment>
<name>A0A1F7IHM0_9BACT</name>
<gene>
    <name evidence="1" type="ORF">A3A74_01420</name>
</gene>
<proteinExistence type="predicted"/>
<dbReference type="Proteomes" id="UP000179270">
    <property type="component" value="Unassembled WGS sequence"/>
</dbReference>
<sequence>MVTNERKTSMTKFILTSLGILGGAWLVSNFTRVTATQIGSRPRTEEELQSIDGHHATHDAWDLIESTAMYVEGLITGFGGLQSKHKSVQEKNTKVWKERLNKSADNMPEDVISLPFN</sequence>